<gene>
    <name evidence="1" type="ORF">PTRG_00258</name>
</gene>
<dbReference type="Proteomes" id="UP000001471">
    <property type="component" value="Unassembled WGS sequence"/>
</dbReference>
<organism evidence="1 2">
    <name type="scientific">Pyrenophora tritici-repentis (strain Pt-1C-BFP)</name>
    <name type="common">Wheat tan spot fungus</name>
    <name type="synonym">Drechslera tritici-repentis</name>
    <dbReference type="NCBI Taxonomy" id="426418"/>
    <lineage>
        <taxon>Eukaryota</taxon>
        <taxon>Fungi</taxon>
        <taxon>Dikarya</taxon>
        <taxon>Ascomycota</taxon>
        <taxon>Pezizomycotina</taxon>
        <taxon>Dothideomycetes</taxon>
        <taxon>Pleosporomycetidae</taxon>
        <taxon>Pleosporales</taxon>
        <taxon>Pleosporineae</taxon>
        <taxon>Pleosporaceae</taxon>
        <taxon>Pyrenophora</taxon>
    </lineage>
</organism>
<dbReference type="eggNOG" id="ENOG502SGIT">
    <property type="taxonomic scope" value="Eukaryota"/>
</dbReference>
<dbReference type="AlphaFoldDB" id="B2VX21"/>
<protein>
    <recommendedName>
        <fullName evidence="3">DUF3253 domain-containing protein</fullName>
    </recommendedName>
</protein>
<evidence type="ECO:0000313" key="2">
    <source>
        <dbReference type="Proteomes" id="UP000001471"/>
    </source>
</evidence>
<dbReference type="InterPro" id="IPR036388">
    <property type="entry name" value="WH-like_DNA-bd_sf"/>
</dbReference>
<dbReference type="OMA" id="WPKTICP"/>
<proteinExistence type="predicted"/>
<dbReference type="InterPro" id="IPR036390">
    <property type="entry name" value="WH_DNA-bd_sf"/>
</dbReference>
<name>B2VX21_PYRTR</name>
<dbReference type="OrthoDB" id="2563170at2759"/>
<dbReference type="HOGENOM" id="CLU_136716_0_0_1"/>
<reference evidence="2" key="1">
    <citation type="journal article" date="2013" name="G3 (Bethesda)">
        <title>Comparative genomics of a plant-pathogenic fungus, Pyrenophora tritici-repentis, reveals transduplication and the impact of repeat elements on pathogenicity and population divergence.</title>
        <authorList>
            <person name="Manning V.A."/>
            <person name="Pandelova I."/>
            <person name="Dhillon B."/>
            <person name="Wilhelm L.J."/>
            <person name="Goodwin S.B."/>
            <person name="Berlin A.M."/>
            <person name="Figueroa M."/>
            <person name="Freitag M."/>
            <person name="Hane J.K."/>
            <person name="Henrissat B."/>
            <person name="Holman W.H."/>
            <person name="Kodira C.D."/>
            <person name="Martin J."/>
            <person name="Oliver R.P."/>
            <person name="Robbertse B."/>
            <person name="Schackwitz W."/>
            <person name="Schwartz D.C."/>
            <person name="Spatafora J.W."/>
            <person name="Turgeon B.G."/>
            <person name="Yandava C."/>
            <person name="Young S."/>
            <person name="Zhou S."/>
            <person name="Zeng Q."/>
            <person name="Grigoriev I.V."/>
            <person name="Ma L.-J."/>
            <person name="Ciuffetti L.M."/>
        </authorList>
    </citation>
    <scope>NUCLEOTIDE SEQUENCE [LARGE SCALE GENOMIC DNA]</scope>
    <source>
        <strain evidence="2">Pt-1C-BFP</strain>
    </source>
</reference>
<dbReference type="KEGG" id="ptrr:6340511"/>
<dbReference type="SUPFAM" id="SSF46785">
    <property type="entry name" value="Winged helix' DNA-binding domain"/>
    <property type="match status" value="1"/>
</dbReference>
<dbReference type="Pfam" id="PF11625">
    <property type="entry name" value="DUF3253"/>
    <property type="match status" value="1"/>
</dbReference>
<accession>B2VX21</accession>
<evidence type="ECO:0000313" key="1">
    <source>
        <dbReference type="EMBL" id="EDU39696.1"/>
    </source>
</evidence>
<dbReference type="EMBL" id="DS231615">
    <property type="protein sequence ID" value="EDU39696.1"/>
    <property type="molecule type" value="Genomic_DNA"/>
</dbReference>
<dbReference type="InParanoid" id="B2VX21"/>
<sequence>MFLSNYFALPRRLGALASGDWLYAMALDDAQREVILRHADRLLSTRAWPKTICPSEIARALSRQELETLDASEWRDTMDAIRELVWEKRAAGEVEVMQKGQLVEAESLEHVRGPIRVRNIKK</sequence>
<dbReference type="Gene3D" id="1.10.10.10">
    <property type="entry name" value="Winged helix-like DNA-binding domain superfamily/Winged helix DNA-binding domain"/>
    <property type="match status" value="1"/>
</dbReference>
<dbReference type="RefSeq" id="XP_001930591.2">
    <property type="nucleotide sequence ID" value="XM_001930556.2"/>
</dbReference>
<dbReference type="GeneID" id="6340511"/>
<dbReference type="InterPro" id="IPR021660">
    <property type="entry name" value="DUF3253"/>
</dbReference>
<evidence type="ECO:0008006" key="3">
    <source>
        <dbReference type="Google" id="ProtNLM"/>
    </source>
</evidence>